<evidence type="ECO:0000256" key="3">
    <source>
        <dbReference type="ARBA" id="ARBA00022777"/>
    </source>
</evidence>
<dbReference type="PROSITE" id="PS00107">
    <property type="entry name" value="PROTEIN_KINASE_ATP"/>
    <property type="match status" value="1"/>
</dbReference>
<dbReference type="InterPro" id="IPR008271">
    <property type="entry name" value="Ser/Thr_kinase_AS"/>
</dbReference>
<evidence type="ECO:0000256" key="5">
    <source>
        <dbReference type="PROSITE-ProRule" id="PRU10141"/>
    </source>
</evidence>
<dbReference type="PANTHER" id="PTHR43289">
    <property type="entry name" value="MITOGEN-ACTIVATED PROTEIN KINASE KINASE KINASE 20-RELATED"/>
    <property type="match status" value="1"/>
</dbReference>
<organism evidence="8 9">
    <name type="scientific">Marinagarivorans cellulosilyticus</name>
    <dbReference type="NCBI Taxonomy" id="2721545"/>
    <lineage>
        <taxon>Bacteria</taxon>
        <taxon>Pseudomonadati</taxon>
        <taxon>Pseudomonadota</taxon>
        <taxon>Gammaproteobacteria</taxon>
        <taxon>Cellvibrionales</taxon>
        <taxon>Cellvibrionaceae</taxon>
        <taxon>Marinagarivorans</taxon>
    </lineage>
</organism>
<dbReference type="PROSITE" id="PS00108">
    <property type="entry name" value="PROTEIN_KINASE_ST"/>
    <property type="match status" value="1"/>
</dbReference>
<accession>A0AAN1WGS0</accession>
<dbReference type="InterPro" id="IPR017441">
    <property type="entry name" value="Protein_kinase_ATP_BS"/>
</dbReference>
<dbReference type="PROSITE" id="PS50011">
    <property type="entry name" value="PROTEIN_KINASE_DOM"/>
    <property type="match status" value="1"/>
</dbReference>
<dbReference type="KEGG" id="marq:MARGE09_P1466"/>
<keyword evidence="4 5" id="KW-0067">ATP-binding</keyword>
<dbReference type="InterPro" id="IPR011009">
    <property type="entry name" value="Kinase-like_dom_sf"/>
</dbReference>
<evidence type="ECO:0000256" key="2">
    <source>
        <dbReference type="ARBA" id="ARBA00022741"/>
    </source>
</evidence>
<keyword evidence="3" id="KW-0418">Kinase</keyword>
<feature type="region of interest" description="Disordered" evidence="6">
    <location>
        <begin position="293"/>
        <end position="374"/>
    </location>
</feature>
<dbReference type="InterPro" id="IPR029016">
    <property type="entry name" value="GAF-like_dom_sf"/>
</dbReference>
<sequence>MAGNYSFSDSLFSSHEFAAKYKINSLLGQGGFGSVYKATQLSTGQDVAIKVMKPGNEADNQSIVERFRREMRLCAKFSHPNIVRLIDSGHEQDEGMFTVFEFVPGHTLHKLPCENGQLSPAQAKDLMLQVLDALACAHDHGVLHRDLKPDNIMISQTRRGFHVKLLDFGISTLFGEAANDLSRITATKSFVGTYAYTSPEHLHGKALTPASDLYSWGLIFLECLQGRRVMAGETIAKLFFEQMSDQPVPMPAWLQAHPLGDLLSQVLEKNPQTRLGNAANIADLLSSIDVNDLTAPPNTEANNPTVVSGTPPSQYSHSSTPHYEPQPSASRSQASQCSQQTAPSSSSAHTAHSHRSQSHTSSGNNTSGQYSRPEDWSNLASVQADLARLRQQQSLQSRRRDAMNALVLRLRKNRGGQLTDSLRDITCSAAEILDSARVSIWTLAEDRQSIRCLDLFERQYNTHSSGGILEAQHYPSYFEALNAELAIAADDVFFHSSTRELLDYCSSLGISSMLDAPIWVGGRMYGVLCHEHIGTMRKWTEDEFSLAASLADTASLALASHQRSQLENALTGIKFD</sequence>
<dbReference type="SMART" id="SM00065">
    <property type="entry name" value="GAF"/>
    <property type="match status" value="1"/>
</dbReference>
<dbReference type="SMART" id="SM00220">
    <property type="entry name" value="S_TKc"/>
    <property type="match status" value="1"/>
</dbReference>
<keyword evidence="2 5" id="KW-0547">Nucleotide-binding</keyword>
<feature type="compositionally biased region" description="Polar residues" evidence="6">
    <location>
        <begin position="296"/>
        <end position="321"/>
    </location>
</feature>
<evidence type="ECO:0000256" key="6">
    <source>
        <dbReference type="SAM" id="MobiDB-lite"/>
    </source>
</evidence>
<dbReference type="GO" id="GO:0005524">
    <property type="term" value="F:ATP binding"/>
    <property type="evidence" value="ECO:0007669"/>
    <property type="project" value="UniProtKB-UniRule"/>
</dbReference>
<gene>
    <name evidence="8" type="ORF">MARGE09_P1466</name>
</gene>
<dbReference type="InterPro" id="IPR000719">
    <property type="entry name" value="Prot_kinase_dom"/>
</dbReference>
<name>A0AAN1WGS0_9GAMM</name>
<dbReference type="PANTHER" id="PTHR43289:SF6">
    <property type="entry name" value="SERINE_THREONINE-PROTEIN KINASE NEKL-3"/>
    <property type="match status" value="1"/>
</dbReference>
<proteinExistence type="predicted"/>
<dbReference type="Pfam" id="PF01590">
    <property type="entry name" value="GAF"/>
    <property type="match status" value="1"/>
</dbReference>
<keyword evidence="9" id="KW-1185">Reference proteome</keyword>
<dbReference type="SUPFAM" id="SSF55781">
    <property type="entry name" value="GAF domain-like"/>
    <property type="match status" value="1"/>
</dbReference>
<dbReference type="Gene3D" id="3.30.450.40">
    <property type="match status" value="1"/>
</dbReference>
<dbReference type="InterPro" id="IPR003018">
    <property type="entry name" value="GAF"/>
</dbReference>
<dbReference type="CDD" id="cd14014">
    <property type="entry name" value="STKc_PknB_like"/>
    <property type="match status" value="1"/>
</dbReference>
<dbReference type="RefSeq" id="WP_236986738.1">
    <property type="nucleotide sequence ID" value="NZ_AP023086.1"/>
</dbReference>
<dbReference type="SUPFAM" id="SSF56112">
    <property type="entry name" value="Protein kinase-like (PK-like)"/>
    <property type="match status" value="1"/>
</dbReference>
<protein>
    <recommendedName>
        <fullName evidence="7">Protein kinase domain-containing protein</fullName>
    </recommendedName>
</protein>
<dbReference type="GO" id="GO:0004674">
    <property type="term" value="F:protein serine/threonine kinase activity"/>
    <property type="evidence" value="ECO:0007669"/>
    <property type="project" value="TreeGrafter"/>
</dbReference>
<evidence type="ECO:0000313" key="8">
    <source>
        <dbReference type="EMBL" id="BCD97265.1"/>
    </source>
</evidence>
<feature type="domain" description="Protein kinase" evidence="7">
    <location>
        <begin position="21"/>
        <end position="288"/>
    </location>
</feature>
<evidence type="ECO:0000256" key="1">
    <source>
        <dbReference type="ARBA" id="ARBA00022679"/>
    </source>
</evidence>
<evidence type="ECO:0000259" key="7">
    <source>
        <dbReference type="PROSITE" id="PS50011"/>
    </source>
</evidence>
<dbReference type="AlphaFoldDB" id="A0AAN1WGS0"/>
<feature type="binding site" evidence="5">
    <location>
        <position position="50"/>
    </location>
    <ligand>
        <name>ATP</name>
        <dbReference type="ChEBI" id="CHEBI:30616"/>
    </ligand>
</feature>
<dbReference type="Proteomes" id="UP001320119">
    <property type="component" value="Chromosome"/>
</dbReference>
<dbReference type="Gene3D" id="1.10.510.10">
    <property type="entry name" value="Transferase(Phosphotransferase) domain 1"/>
    <property type="match status" value="1"/>
</dbReference>
<feature type="compositionally biased region" description="Low complexity" evidence="6">
    <location>
        <begin position="325"/>
        <end position="350"/>
    </location>
</feature>
<reference evidence="8 9" key="1">
    <citation type="journal article" date="2022" name="IScience">
        <title>An ultrasensitive nanofiber-based assay for enzymatic hydrolysis and deep-sea microbial degradation of cellulose.</title>
        <authorList>
            <person name="Tsudome M."/>
            <person name="Tachioka M."/>
            <person name="Miyazaki M."/>
            <person name="Uchimura K."/>
            <person name="Tsuda M."/>
            <person name="Takaki Y."/>
            <person name="Deguchi S."/>
        </authorList>
    </citation>
    <scope>NUCLEOTIDE SEQUENCE [LARGE SCALE GENOMIC DNA]</scope>
    <source>
        <strain evidence="8 9">GE09</strain>
    </source>
</reference>
<evidence type="ECO:0000313" key="9">
    <source>
        <dbReference type="Proteomes" id="UP001320119"/>
    </source>
</evidence>
<keyword evidence="1" id="KW-0808">Transferase</keyword>
<evidence type="ECO:0000256" key="4">
    <source>
        <dbReference type="ARBA" id="ARBA00022840"/>
    </source>
</evidence>
<dbReference type="Pfam" id="PF00069">
    <property type="entry name" value="Pkinase"/>
    <property type="match status" value="1"/>
</dbReference>
<dbReference type="EMBL" id="AP023086">
    <property type="protein sequence ID" value="BCD97265.1"/>
    <property type="molecule type" value="Genomic_DNA"/>
</dbReference>